<dbReference type="SMART" id="SM01224">
    <property type="entry name" value="G_gamma"/>
    <property type="match status" value="1"/>
</dbReference>
<dbReference type="PANTHER" id="PTHR28189:SF1">
    <property type="entry name" value="GUANINE NUCLEOTIDE-BINDING PROTEIN SUBUNIT GAMMA"/>
    <property type="match status" value="1"/>
</dbReference>
<dbReference type="Gene3D" id="4.10.260.10">
    <property type="entry name" value="Transducin (heterotrimeric G protein), gamma chain"/>
    <property type="match status" value="1"/>
</dbReference>
<dbReference type="SUPFAM" id="SSF48670">
    <property type="entry name" value="Transducin (heterotrimeric G protein), gamma chain"/>
    <property type="match status" value="1"/>
</dbReference>
<dbReference type="InterPro" id="IPR041848">
    <property type="entry name" value="Ste18_fungal"/>
</dbReference>
<comment type="similarity">
    <text evidence="2">Belongs to the G protein gamma family.</text>
</comment>
<dbReference type="GO" id="GO:0031681">
    <property type="term" value="F:G-protein beta-subunit binding"/>
    <property type="evidence" value="ECO:0007669"/>
    <property type="project" value="InterPro"/>
</dbReference>
<proteinExistence type="inferred from homology"/>
<dbReference type="STRING" id="933852.A0A0C2XJ08"/>
<evidence type="ECO:0000256" key="4">
    <source>
        <dbReference type="ARBA" id="ARBA00016111"/>
    </source>
</evidence>
<comment type="subcellular location">
    <subcellularLocation>
        <location evidence="1">Membrane</location>
        <topology evidence="1">Peripheral membrane protein</topology>
    </subcellularLocation>
</comment>
<keyword evidence="5" id="KW-0488">Methylation</keyword>
<keyword evidence="6" id="KW-0472">Membrane</keyword>
<protein>
    <recommendedName>
        <fullName evidence="4">Guanine nucleotide-binding protein subunit gamma</fullName>
    </recommendedName>
</protein>
<evidence type="ECO:0000256" key="2">
    <source>
        <dbReference type="ARBA" id="ARBA00007431"/>
    </source>
</evidence>
<organism evidence="12 13">
    <name type="scientific">Serendipita vermifera MAFF 305830</name>
    <dbReference type="NCBI Taxonomy" id="933852"/>
    <lineage>
        <taxon>Eukaryota</taxon>
        <taxon>Fungi</taxon>
        <taxon>Dikarya</taxon>
        <taxon>Basidiomycota</taxon>
        <taxon>Agaricomycotina</taxon>
        <taxon>Agaricomycetes</taxon>
        <taxon>Sebacinales</taxon>
        <taxon>Serendipitaceae</taxon>
        <taxon>Serendipita</taxon>
    </lineage>
</organism>
<dbReference type="Proteomes" id="UP000054097">
    <property type="component" value="Unassembled WGS sequence"/>
</dbReference>
<evidence type="ECO:0000313" key="13">
    <source>
        <dbReference type="Proteomes" id="UP000054097"/>
    </source>
</evidence>
<reference evidence="13" key="2">
    <citation type="submission" date="2015-01" db="EMBL/GenBank/DDBJ databases">
        <title>Evolutionary Origins and Diversification of the Mycorrhizal Mutualists.</title>
        <authorList>
            <consortium name="DOE Joint Genome Institute"/>
            <consortium name="Mycorrhizal Genomics Consortium"/>
            <person name="Kohler A."/>
            <person name="Kuo A."/>
            <person name="Nagy L.G."/>
            <person name="Floudas D."/>
            <person name="Copeland A."/>
            <person name="Barry K.W."/>
            <person name="Cichocki N."/>
            <person name="Veneault-Fourrey C."/>
            <person name="LaButti K."/>
            <person name="Lindquist E.A."/>
            <person name="Lipzen A."/>
            <person name="Lundell T."/>
            <person name="Morin E."/>
            <person name="Murat C."/>
            <person name="Riley R."/>
            <person name="Ohm R."/>
            <person name="Sun H."/>
            <person name="Tunlid A."/>
            <person name="Henrissat B."/>
            <person name="Grigoriev I.V."/>
            <person name="Hibbett D.S."/>
            <person name="Martin F."/>
        </authorList>
    </citation>
    <scope>NUCLEOTIDE SEQUENCE [LARGE SCALE GENOMIC DNA]</scope>
    <source>
        <strain evidence="13">MAFF 305830</strain>
    </source>
</reference>
<dbReference type="PANTHER" id="PTHR28189">
    <property type="entry name" value="GUANINE NUCLEOTIDE-BINDING PROTEIN SUBUNIT GAMMA"/>
    <property type="match status" value="1"/>
</dbReference>
<dbReference type="InterPro" id="IPR015898">
    <property type="entry name" value="G-protein_gamma-like_dom"/>
</dbReference>
<evidence type="ECO:0000256" key="1">
    <source>
        <dbReference type="ARBA" id="ARBA00004170"/>
    </source>
</evidence>
<evidence type="ECO:0000256" key="8">
    <source>
        <dbReference type="ARBA" id="ARBA00023224"/>
    </source>
</evidence>
<reference evidence="12 13" key="1">
    <citation type="submission" date="2014-04" db="EMBL/GenBank/DDBJ databases">
        <authorList>
            <consortium name="DOE Joint Genome Institute"/>
            <person name="Kuo A."/>
            <person name="Zuccaro A."/>
            <person name="Kohler A."/>
            <person name="Nagy L.G."/>
            <person name="Floudas D."/>
            <person name="Copeland A."/>
            <person name="Barry K.W."/>
            <person name="Cichocki N."/>
            <person name="Veneault-Fourrey C."/>
            <person name="LaButti K."/>
            <person name="Lindquist E.A."/>
            <person name="Lipzen A."/>
            <person name="Lundell T."/>
            <person name="Morin E."/>
            <person name="Murat C."/>
            <person name="Sun H."/>
            <person name="Tunlid A."/>
            <person name="Henrissat B."/>
            <person name="Grigoriev I.V."/>
            <person name="Hibbett D.S."/>
            <person name="Martin F."/>
            <person name="Nordberg H.P."/>
            <person name="Cantor M.N."/>
            <person name="Hua S.X."/>
        </authorList>
    </citation>
    <scope>NUCLEOTIDE SEQUENCE [LARGE SCALE GENOMIC DNA]</scope>
    <source>
        <strain evidence="12 13">MAFF 305830</strain>
    </source>
</reference>
<evidence type="ECO:0000256" key="3">
    <source>
        <dbReference type="ARBA" id="ARBA00011581"/>
    </source>
</evidence>
<evidence type="ECO:0000256" key="9">
    <source>
        <dbReference type="ARBA" id="ARBA00023288"/>
    </source>
</evidence>
<feature type="domain" description="G protein gamma" evidence="11">
    <location>
        <begin position="4"/>
        <end position="81"/>
    </location>
</feature>
<keyword evidence="13" id="KW-1185">Reference proteome</keyword>
<accession>A0A0C2XJ08</accession>
<dbReference type="OrthoDB" id="19232at2759"/>
<evidence type="ECO:0000256" key="6">
    <source>
        <dbReference type="ARBA" id="ARBA00023136"/>
    </source>
</evidence>
<dbReference type="FunFam" id="4.10.260.10:FF:000003">
    <property type="entry name" value="G-protein complex gamma subunit Ste18/GpgA"/>
    <property type="match status" value="1"/>
</dbReference>
<comment type="subunit">
    <text evidence="3">G proteins are composed of 3 units, alpha, beta and gamma.</text>
</comment>
<keyword evidence="8" id="KW-0807">Transducer</keyword>
<dbReference type="GO" id="GO:0007186">
    <property type="term" value="P:G protein-coupled receptor signaling pathway"/>
    <property type="evidence" value="ECO:0007669"/>
    <property type="project" value="InterPro"/>
</dbReference>
<dbReference type="InterPro" id="IPR036284">
    <property type="entry name" value="GGL_sf"/>
</dbReference>
<dbReference type="GO" id="GO:0000750">
    <property type="term" value="P:pheromone-dependent signal transduction involved in conjugation with cellular fusion"/>
    <property type="evidence" value="ECO:0007669"/>
    <property type="project" value="InterPro"/>
</dbReference>
<evidence type="ECO:0000256" key="7">
    <source>
        <dbReference type="ARBA" id="ARBA00023139"/>
    </source>
</evidence>
<dbReference type="HOGENOM" id="CLU_163540_1_0_1"/>
<dbReference type="PROSITE" id="PS50058">
    <property type="entry name" value="G_PROTEIN_GAMMA"/>
    <property type="match status" value="1"/>
</dbReference>
<gene>
    <name evidence="12" type="ORF">M408DRAFT_329080</name>
</gene>
<keyword evidence="9" id="KW-0449">Lipoprotein</keyword>
<keyword evidence="10" id="KW-0636">Prenylation</keyword>
<dbReference type="EMBL" id="KN824290">
    <property type="protein sequence ID" value="KIM29057.1"/>
    <property type="molecule type" value="Genomic_DNA"/>
</dbReference>
<evidence type="ECO:0000259" key="11">
    <source>
        <dbReference type="PROSITE" id="PS50058"/>
    </source>
</evidence>
<evidence type="ECO:0000256" key="10">
    <source>
        <dbReference type="ARBA" id="ARBA00023289"/>
    </source>
</evidence>
<keyword evidence="7" id="KW-0564">Palmitate</keyword>
<dbReference type="GO" id="GO:0005834">
    <property type="term" value="C:heterotrimeric G-protein complex"/>
    <property type="evidence" value="ECO:0007669"/>
    <property type="project" value="TreeGrafter"/>
</dbReference>
<name>A0A0C2XJ08_SERVB</name>
<dbReference type="Pfam" id="PF00631">
    <property type="entry name" value="G-gamma"/>
    <property type="match status" value="1"/>
</dbReference>
<dbReference type="AlphaFoldDB" id="A0A0C2XJ08"/>
<evidence type="ECO:0000256" key="5">
    <source>
        <dbReference type="ARBA" id="ARBA00022481"/>
    </source>
</evidence>
<sequence length="81" mass="9001">MSRPSTKMTELKLLRINQHVARLHDDLTRPRARISEASASLILYTKATKDPLLPAVWGGVAKHEDPFYQPSDDKGCGCIIA</sequence>
<evidence type="ECO:0000313" key="12">
    <source>
        <dbReference type="EMBL" id="KIM29057.1"/>
    </source>
</evidence>